<comment type="caution">
    <text evidence="1">The sequence shown here is derived from an EMBL/GenBank/DDBJ whole genome shotgun (WGS) entry which is preliminary data.</text>
</comment>
<gene>
    <name evidence="1" type="ORF">Nepgr_013332</name>
</gene>
<sequence length="115" mass="13237">MHLEKSVGARKFLTLVLRGPLSPLDILTCHRSFKDTRRASGRPPFRLLAGFGGRFIECNCVKGVSTRSGTFWRSKDDRGKRRSWRNPKEEEGLHEEILPIKRLNFGHQSFQSDRA</sequence>
<accession>A0AAD3XP76</accession>
<evidence type="ECO:0000313" key="1">
    <source>
        <dbReference type="EMBL" id="GMH11491.1"/>
    </source>
</evidence>
<dbReference type="EMBL" id="BSYO01000011">
    <property type="protein sequence ID" value="GMH11491.1"/>
    <property type="molecule type" value="Genomic_DNA"/>
</dbReference>
<dbReference type="Proteomes" id="UP001279734">
    <property type="component" value="Unassembled WGS sequence"/>
</dbReference>
<reference evidence="1" key="1">
    <citation type="submission" date="2023-05" db="EMBL/GenBank/DDBJ databases">
        <title>Nepenthes gracilis genome sequencing.</title>
        <authorList>
            <person name="Fukushima K."/>
        </authorList>
    </citation>
    <scope>NUCLEOTIDE SEQUENCE</scope>
    <source>
        <strain evidence="1">SING2019-196</strain>
    </source>
</reference>
<protein>
    <submittedName>
        <fullName evidence="1">Uncharacterized protein</fullName>
    </submittedName>
</protein>
<organism evidence="1 2">
    <name type="scientific">Nepenthes gracilis</name>
    <name type="common">Slender pitcher plant</name>
    <dbReference type="NCBI Taxonomy" id="150966"/>
    <lineage>
        <taxon>Eukaryota</taxon>
        <taxon>Viridiplantae</taxon>
        <taxon>Streptophyta</taxon>
        <taxon>Embryophyta</taxon>
        <taxon>Tracheophyta</taxon>
        <taxon>Spermatophyta</taxon>
        <taxon>Magnoliopsida</taxon>
        <taxon>eudicotyledons</taxon>
        <taxon>Gunneridae</taxon>
        <taxon>Pentapetalae</taxon>
        <taxon>Caryophyllales</taxon>
        <taxon>Nepenthaceae</taxon>
        <taxon>Nepenthes</taxon>
    </lineage>
</organism>
<proteinExistence type="predicted"/>
<keyword evidence="2" id="KW-1185">Reference proteome</keyword>
<dbReference type="AlphaFoldDB" id="A0AAD3XP76"/>
<name>A0AAD3XP76_NEPGR</name>
<evidence type="ECO:0000313" key="2">
    <source>
        <dbReference type="Proteomes" id="UP001279734"/>
    </source>
</evidence>